<dbReference type="Proteomes" id="UP000178256">
    <property type="component" value="Unassembled WGS sequence"/>
</dbReference>
<protein>
    <recommendedName>
        <fullName evidence="3">Peptidase M48 domain-containing protein</fullName>
    </recommendedName>
</protein>
<organism evidence="1 2">
    <name type="scientific">Candidatus Yanofskybacteria bacterium RIFCSPLOWO2_01_FULL_44_22</name>
    <dbReference type="NCBI Taxonomy" id="1802697"/>
    <lineage>
        <taxon>Bacteria</taxon>
        <taxon>Candidatus Yanofskyibacteriota</taxon>
    </lineage>
</organism>
<dbReference type="STRING" id="1802697.A2925_02305"/>
<evidence type="ECO:0000313" key="2">
    <source>
        <dbReference type="Proteomes" id="UP000178256"/>
    </source>
</evidence>
<dbReference type="SUPFAM" id="SSF55486">
    <property type="entry name" value="Metalloproteases ('zincins'), catalytic domain"/>
    <property type="match status" value="1"/>
</dbReference>
<gene>
    <name evidence="1" type="ORF">A2925_02305</name>
</gene>
<sequence>MFERKRPSWWFGLGLMIFCILFLVDLANPKVFSVNLRNFDAEKYQVAYQMTKNPNFTRGEVDFYVNYGLFIRSANGFVSSFYPNTVFISSTVARSADFDIVIAHELGHIQHMHFSRSSDKKLEEAQAEADSFAAKIVGKDRVLARRRSQGYSEDSYLIRNLKK</sequence>
<name>A0A1F8GJF6_9BACT</name>
<evidence type="ECO:0000313" key="1">
    <source>
        <dbReference type="EMBL" id="OGN25535.1"/>
    </source>
</evidence>
<proteinExistence type="predicted"/>
<evidence type="ECO:0008006" key="3">
    <source>
        <dbReference type="Google" id="ProtNLM"/>
    </source>
</evidence>
<reference evidence="1 2" key="1">
    <citation type="journal article" date="2016" name="Nat. Commun.">
        <title>Thousands of microbial genomes shed light on interconnected biogeochemical processes in an aquifer system.</title>
        <authorList>
            <person name="Anantharaman K."/>
            <person name="Brown C.T."/>
            <person name="Hug L.A."/>
            <person name="Sharon I."/>
            <person name="Castelle C.J."/>
            <person name="Probst A.J."/>
            <person name="Thomas B.C."/>
            <person name="Singh A."/>
            <person name="Wilkins M.J."/>
            <person name="Karaoz U."/>
            <person name="Brodie E.L."/>
            <person name="Williams K.H."/>
            <person name="Hubbard S.S."/>
            <person name="Banfield J.F."/>
        </authorList>
    </citation>
    <scope>NUCLEOTIDE SEQUENCE [LARGE SCALE GENOMIC DNA]</scope>
</reference>
<comment type="caution">
    <text evidence="1">The sequence shown here is derived from an EMBL/GenBank/DDBJ whole genome shotgun (WGS) entry which is preliminary data.</text>
</comment>
<accession>A0A1F8GJF6</accession>
<dbReference type="EMBL" id="MGKL01000018">
    <property type="protein sequence ID" value="OGN25535.1"/>
    <property type="molecule type" value="Genomic_DNA"/>
</dbReference>
<dbReference type="AlphaFoldDB" id="A0A1F8GJF6"/>